<comment type="similarity">
    <text evidence="1">Belongs to the metallo-dependent hydrolases superfamily. ATZ/TRZ family.</text>
</comment>
<accession>A0ABP9QFT5</accession>
<comment type="catalytic activity">
    <reaction evidence="5">
        <text>S-adenosyl-L-homocysteine + H2O + H(+) = S-inosyl-L-homocysteine + NH4(+)</text>
        <dbReference type="Rhea" id="RHEA:20716"/>
        <dbReference type="ChEBI" id="CHEBI:15377"/>
        <dbReference type="ChEBI" id="CHEBI:15378"/>
        <dbReference type="ChEBI" id="CHEBI:28938"/>
        <dbReference type="ChEBI" id="CHEBI:57856"/>
        <dbReference type="ChEBI" id="CHEBI:57985"/>
        <dbReference type="EC" id="3.5.4.28"/>
    </reaction>
</comment>
<dbReference type="EMBL" id="BAABLD010000005">
    <property type="protein sequence ID" value="GAA5161221.1"/>
    <property type="molecule type" value="Genomic_DNA"/>
</dbReference>
<evidence type="ECO:0000256" key="3">
    <source>
        <dbReference type="ARBA" id="ARBA00022801"/>
    </source>
</evidence>
<sequence length="459" mass="50060">MPPPSRLGPPIPRKPMNQALERIDTLIEARWVVPVEPADTTLENHALAIRDGAIVALLPISDARLRFSPAETVVLEDHVLIPGLINLHTHTAMTLLRGHADDLPLMRWLTEAIWPAEREHVSEEFVYHGTLLGAAEMLRGGVTFANDMYFFPDAAARAYEEMGMRAMIGLVVLDFPGNYAANADDYLHKGLAVRDKWLGHSRLDFSLAPHAPYTVSDSAFERVGALAEELDASVHIHVQETRNEVEDSLKQYGLRPLQRLQKLGLLGPNLLIAHGVHVDDKDIELLALNQVGVAHNPVSNMKLASGIAPVTAMLSAGINVGLGTDGAASNNRLDVLQEMRFASLLAKIQADDAAALRVHKVLQMATLLAAKALGLQERIGSLTPGKRADICSISLNANEIAPVFDPVSHIVFAAGREHVSHVWVDGKGVLANGELLLQRNEDLPAISRLWQNSLQNKRS</sequence>
<evidence type="ECO:0000256" key="5">
    <source>
        <dbReference type="HAMAP-Rule" id="MF_01281"/>
    </source>
</evidence>
<dbReference type="GO" id="GO:0016787">
    <property type="term" value="F:hydrolase activity"/>
    <property type="evidence" value="ECO:0007669"/>
    <property type="project" value="UniProtKB-KW"/>
</dbReference>
<feature type="binding site" evidence="5">
    <location>
        <position position="325"/>
    </location>
    <ligand>
        <name>Zn(2+)</name>
        <dbReference type="ChEBI" id="CHEBI:29105"/>
    </ligand>
</feature>
<comment type="caution">
    <text evidence="5">Lacks conserved residue(s) required for the propagation of feature annotation.</text>
</comment>
<keyword evidence="8" id="KW-1185">Reference proteome</keyword>
<dbReference type="InterPro" id="IPR023512">
    <property type="entry name" value="Deaminase_MtaD/DadD"/>
</dbReference>
<dbReference type="SUPFAM" id="SSF51338">
    <property type="entry name" value="Composite domain of metallo-dependent hydrolases"/>
    <property type="match status" value="1"/>
</dbReference>
<dbReference type="EC" id="3.5.4.28" evidence="5"/>
<comment type="similarity">
    <text evidence="5">Belongs to the metallo-dependent hydrolases superfamily. MTA/SAH deaminase family.</text>
</comment>
<dbReference type="PANTHER" id="PTHR43794">
    <property type="entry name" value="AMINOHYDROLASE SSNA-RELATED"/>
    <property type="match status" value="1"/>
</dbReference>
<dbReference type="Pfam" id="PF01979">
    <property type="entry name" value="Amidohydro_1"/>
    <property type="match status" value="1"/>
</dbReference>
<dbReference type="InterPro" id="IPR050287">
    <property type="entry name" value="MTA/SAH_deaminase"/>
</dbReference>
<dbReference type="EC" id="3.5.4.31" evidence="5"/>
<comment type="function">
    <text evidence="5">Catalyzes the deamination of 5-methylthioadenosine and S-adenosyl-L-homocysteine into 5-methylthioinosine and S-inosyl-L-homocysteine, respectively. Is also able to deaminate adenosine.</text>
</comment>
<reference evidence="8" key="1">
    <citation type="journal article" date="2019" name="Int. J. Syst. Evol. Microbiol.">
        <title>The Global Catalogue of Microorganisms (GCM) 10K type strain sequencing project: providing services to taxonomists for standard genome sequencing and annotation.</title>
        <authorList>
            <consortium name="The Broad Institute Genomics Platform"/>
            <consortium name="The Broad Institute Genome Sequencing Center for Infectious Disease"/>
            <person name="Wu L."/>
            <person name="Ma J."/>
        </authorList>
    </citation>
    <scope>NUCLEOTIDE SEQUENCE [LARGE SCALE GENOMIC DNA]</scope>
    <source>
        <strain evidence="8">JCM 18715</strain>
    </source>
</reference>
<evidence type="ECO:0000256" key="1">
    <source>
        <dbReference type="ARBA" id="ARBA00006745"/>
    </source>
</evidence>
<name>A0ABP9QFT5_9RHOO</name>
<protein>
    <recommendedName>
        <fullName evidence="5">5-methylthioadenosine/S-adenosylhomocysteine deaminase</fullName>
        <shortName evidence="5">MTA/SAH deaminase</shortName>
        <ecNumber evidence="5">3.5.4.28</ecNumber>
        <ecNumber evidence="5">3.5.4.31</ecNumber>
    </recommendedName>
</protein>
<dbReference type="SUPFAM" id="SSF51556">
    <property type="entry name" value="Metallo-dependent hydrolases"/>
    <property type="match status" value="1"/>
</dbReference>
<dbReference type="Gene3D" id="3.20.20.140">
    <property type="entry name" value="Metal-dependent hydrolases"/>
    <property type="match status" value="1"/>
</dbReference>
<proteinExistence type="inferred from homology"/>
<dbReference type="InterPro" id="IPR011059">
    <property type="entry name" value="Metal-dep_hydrolase_composite"/>
</dbReference>
<feature type="binding site" evidence="5">
    <location>
        <position position="237"/>
    </location>
    <ligand>
        <name>Zn(2+)</name>
        <dbReference type="ChEBI" id="CHEBI:29105"/>
    </ligand>
</feature>
<evidence type="ECO:0000259" key="6">
    <source>
        <dbReference type="Pfam" id="PF01979"/>
    </source>
</evidence>
<feature type="domain" description="Amidohydrolase-related" evidence="6">
    <location>
        <begin position="79"/>
        <end position="427"/>
    </location>
</feature>
<feature type="binding site" evidence="5">
    <location>
        <position position="90"/>
    </location>
    <ligand>
        <name>Zn(2+)</name>
        <dbReference type="ChEBI" id="CHEBI:29105"/>
    </ligand>
</feature>
<gene>
    <name evidence="5" type="primary">mtaD</name>
    <name evidence="7" type="ORF">GCM10025770_10150</name>
</gene>
<comment type="caution">
    <text evidence="7">The sequence shown here is derived from an EMBL/GenBank/DDBJ whole genome shotgun (WGS) entry which is preliminary data.</text>
</comment>
<dbReference type="InterPro" id="IPR032466">
    <property type="entry name" value="Metal_Hydrolase"/>
</dbReference>
<dbReference type="Gene3D" id="2.30.40.10">
    <property type="entry name" value="Urease, subunit C, domain 1"/>
    <property type="match status" value="1"/>
</dbReference>
<dbReference type="PANTHER" id="PTHR43794:SF11">
    <property type="entry name" value="AMIDOHYDROLASE-RELATED DOMAIN-CONTAINING PROTEIN"/>
    <property type="match status" value="1"/>
</dbReference>
<dbReference type="InterPro" id="IPR006680">
    <property type="entry name" value="Amidohydro-rel"/>
</dbReference>
<feature type="binding site" evidence="5">
    <location>
        <position position="240"/>
    </location>
    <ligand>
        <name>substrate</name>
    </ligand>
</feature>
<evidence type="ECO:0000313" key="7">
    <source>
        <dbReference type="EMBL" id="GAA5161221.1"/>
    </source>
</evidence>
<organism evidence="7 8">
    <name type="scientific">Viridibacterium curvum</name>
    <dbReference type="NCBI Taxonomy" id="1101404"/>
    <lineage>
        <taxon>Bacteria</taxon>
        <taxon>Pseudomonadati</taxon>
        <taxon>Pseudomonadota</taxon>
        <taxon>Betaproteobacteria</taxon>
        <taxon>Rhodocyclales</taxon>
        <taxon>Rhodocyclaceae</taxon>
        <taxon>Viridibacterium</taxon>
    </lineage>
</organism>
<evidence type="ECO:0000313" key="8">
    <source>
        <dbReference type="Proteomes" id="UP001500547"/>
    </source>
</evidence>
<dbReference type="CDD" id="cd01298">
    <property type="entry name" value="ATZ_TRZ_like"/>
    <property type="match status" value="1"/>
</dbReference>
<feature type="binding site" evidence="5">
    <location>
        <position position="117"/>
    </location>
    <ligand>
        <name>substrate</name>
    </ligand>
</feature>
<feature type="binding site" evidence="5">
    <location>
        <position position="88"/>
    </location>
    <ligand>
        <name>Zn(2+)</name>
        <dbReference type="ChEBI" id="CHEBI:29105"/>
    </ligand>
</feature>
<feature type="binding site" evidence="5">
    <location>
        <position position="210"/>
    </location>
    <ligand>
        <name>substrate</name>
    </ligand>
</feature>
<keyword evidence="4 5" id="KW-0862">Zinc</keyword>
<dbReference type="NCBIfam" id="NF006549">
    <property type="entry name" value="PRK09045.1"/>
    <property type="match status" value="1"/>
</dbReference>
<comment type="cofactor">
    <cofactor evidence="5">
        <name>Zn(2+)</name>
        <dbReference type="ChEBI" id="CHEBI:29105"/>
    </cofactor>
    <text evidence="5">Binds 1 zinc ion per subunit.</text>
</comment>
<feature type="binding site" evidence="5">
    <location>
        <position position="325"/>
    </location>
    <ligand>
        <name>substrate</name>
    </ligand>
</feature>
<dbReference type="HAMAP" id="MF_01281">
    <property type="entry name" value="MTA_SAH_deamin"/>
    <property type="match status" value="1"/>
</dbReference>
<keyword evidence="3 5" id="KW-0378">Hydrolase</keyword>
<keyword evidence="2 5" id="KW-0479">Metal-binding</keyword>
<evidence type="ECO:0000256" key="2">
    <source>
        <dbReference type="ARBA" id="ARBA00022723"/>
    </source>
</evidence>
<comment type="catalytic activity">
    <reaction evidence="5">
        <text>S-methyl-5'-thioadenosine + H2O + H(+) = S-methyl-5'-thioinosine + NH4(+)</text>
        <dbReference type="Rhea" id="RHEA:25025"/>
        <dbReference type="ChEBI" id="CHEBI:15377"/>
        <dbReference type="ChEBI" id="CHEBI:15378"/>
        <dbReference type="ChEBI" id="CHEBI:17509"/>
        <dbReference type="ChEBI" id="CHEBI:28938"/>
        <dbReference type="ChEBI" id="CHEBI:48595"/>
        <dbReference type="EC" id="3.5.4.31"/>
    </reaction>
</comment>
<dbReference type="Proteomes" id="UP001500547">
    <property type="component" value="Unassembled WGS sequence"/>
</dbReference>
<evidence type="ECO:0000256" key="4">
    <source>
        <dbReference type="ARBA" id="ARBA00022833"/>
    </source>
</evidence>